<sequence length="143" mass="17211">MFETVKVHGEEIEQLKKDREYLLKGQNALFEWKKEMEKWRRESDENYHDLKTTILTENKETRSFFQSIMDKQWDLIKSSTGMQQELRKADIDMQQEQRKADIEIKKVDTEIKRDNWAKAWDFMKTIFSAGGIIYLILEATILK</sequence>
<keyword evidence="2" id="KW-1185">Reference proteome</keyword>
<dbReference type="STRING" id="126156.SAMN05421670_0808"/>
<gene>
    <name evidence="1" type="ORF">SAMN05421670_0808</name>
</gene>
<evidence type="ECO:0000313" key="1">
    <source>
        <dbReference type="EMBL" id="SFQ06656.1"/>
    </source>
</evidence>
<dbReference type="EMBL" id="FOXU01000001">
    <property type="protein sequence ID" value="SFQ06656.1"/>
    <property type="molecule type" value="Genomic_DNA"/>
</dbReference>
<dbReference type="OrthoDB" id="2974784at2"/>
<dbReference type="RefSeq" id="WP_093534406.1">
    <property type="nucleotide sequence ID" value="NZ_FOXU01000001.1"/>
</dbReference>
<evidence type="ECO:0000313" key="2">
    <source>
        <dbReference type="Proteomes" id="UP000198734"/>
    </source>
</evidence>
<protein>
    <submittedName>
        <fullName evidence="1">Uncharacterized protein</fullName>
    </submittedName>
</protein>
<name>A0A1I5VI43_9BACI</name>
<dbReference type="Proteomes" id="UP000198734">
    <property type="component" value="Unassembled WGS sequence"/>
</dbReference>
<reference evidence="2" key="1">
    <citation type="submission" date="2016-10" db="EMBL/GenBank/DDBJ databases">
        <authorList>
            <person name="Varghese N."/>
            <person name="Submissions S."/>
        </authorList>
    </citation>
    <scope>NUCLEOTIDE SEQUENCE [LARGE SCALE GENOMIC DNA]</scope>
    <source>
        <strain evidence="2">DSM 11706</strain>
    </source>
</reference>
<organism evidence="1 2">
    <name type="scientific">Psychrobacillus psychrotolerans</name>
    <dbReference type="NCBI Taxonomy" id="126156"/>
    <lineage>
        <taxon>Bacteria</taxon>
        <taxon>Bacillati</taxon>
        <taxon>Bacillota</taxon>
        <taxon>Bacilli</taxon>
        <taxon>Bacillales</taxon>
        <taxon>Bacillaceae</taxon>
        <taxon>Psychrobacillus</taxon>
    </lineage>
</organism>
<dbReference type="AlphaFoldDB" id="A0A1I5VI43"/>
<proteinExistence type="predicted"/>
<accession>A0A1I5VI43</accession>